<accession>A0A6V7R7M2</accession>
<evidence type="ECO:0000256" key="2">
    <source>
        <dbReference type="ARBA" id="ARBA00022741"/>
    </source>
</evidence>
<name>A0A6V7R7M2_9BACL</name>
<dbReference type="GO" id="GO:0005524">
    <property type="term" value="F:ATP binding"/>
    <property type="evidence" value="ECO:0007669"/>
    <property type="project" value="UniProtKB-KW"/>
</dbReference>
<dbReference type="InterPro" id="IPR003439">
    <property type="entry name" value="ABC_transporter-like_ATP-bd"/>
</dbReference>
<dbReference type="InterPro" id="IPR005670">
    <property type="entry name" value="PstB-like"/>
</dbReference>
<dbReference type="EMBL" id="CAJEWB010000006">
    <property type="protein sequence ID" value="CAD2073296.1"/>
    <property type="molecule type" value="Genomic_DNA"/>
</dbReference>
<dbReference type="GO" id="GO:0035435">
    <property type="term" value="P:phosphate ion transmembrane transport"/>
    <property type="evidence" value="ECO:0007669"/>
    <property type="project" value="InterPro"/>
</dbReference>
<organism evidence="5 6">
    <name type="scientific">Phocicoccus pinnipedialis</name>
    <dbReference type="NCBI Taxonomy" id="110845"/>
    <lineage>
        <taxon>Bacteria</taxon>
        <taxon>Bacillati</taxon>
        <taxon>Bacillota</taxon>
        <taxon>Bacilli</taxon>
        <taxon>Bacillales</taxon>
        <taxon>Salinicoccaceae</taxon>
        <taxon>Phocicoccus</taxon>
    </lineage>
</organism>
<proteinExistence type="predicted"/>
<evidence type="ECO:0000256" key="3">
    <source>
        <dbReference type="ARBA" id="ARBA00022840"/>
    </source>
</evidence>
<dbReference type="Proteomes" id="UP000588186">
    <property type="component" value="Unassembled WGS sequence"/>
</dbReference>
<dbReference type="AlphaFoldDB" id="A0A6V7R7M2"/>
<comment type="caution">
    <text evidence="5">The sequence shown here is derived from an EMBL/GenBank/DDBJ whole genome shotgun (WGS) entry which is preliminary data.</text>
</comment>
<sequence>MSLIEFKNVSHNDILNHISGDFKQNKITALVGPSGAGKSTTLKHINGLVSADSGDIYFKGKNINDFDVVTLRRGIGMAFQSSPMIEGTVYDNLKLPRALFNESLSKEEAVTLLSDVDLNQSFLDHPVKKLSGGERSRVALARTLVNKPDVLLLDEITASLDYRLSREIERLIVKLQDRHNLTIVWVTHNLEQAKRVSDDIWFLSDGELIESGEVDILENPKTEALRAFLRSDDY</sequence>
<gene>
    <name evidence="5" type="primary">opuCA_3</name>
    <name evidence="5" type="ORF">JEOPIN946_00680</name>
</gene>
<keyword evidence="3 5" id="KW-0067">ATP-binding</keyword>
<dbReference type="PANTHER" id="PTHR43423:SF1">
    <property type="entry name" value="ABC TRANSPORTER I FAMILY MEMBER 17"/>
    <property type="match status" value="1"/>
</dbReference>
<reference evidence="5 6" key="1">
    <citation type="submission" date="2020-07" db="EMBL/GenBank/DDBJ databases">
        <authorList>
            <person name="Criscuolo A."/>
        </authorList>
    </citation>
    <scope>NUCLEOTIDE SEQUENCE [LARGE SCALE GENOMIC DNA]</scope>
    <source>
        <strain evidence="5">CIP107946</strain>
    </source>
</reference>
<protein>
    <submittedName>
        <fullName evidence="5">Glycine betaine/carnitine/choline transport ATP-binding protein OpuCA</fullName>
    </submittedName>
</protein>
<dbReference type="SUPFAM" id="SSF52540">
    <property type="entry name" value="P-loop containing nucleoside triphosphate hydrolases"/>
    <property type="match status" value="1"/>
</dbReference>
<dbReference type="InterPro" id="IPR027417">
    <property type="entry name" value="P-loop_NTPase"/>
</dbReference>
<dbReference type="CDD" id="cd03260">
    <property type="entry name" value="ABC_PstB_phosphate_transporter"/>
    <property type="match status" value="1"/>
</dbReference>
<evidence type="ECO:0000313" key="6">
    <source>
        <dbReference type="Proteomes" id="UP000588186"/>
    </source>
</evidence>
<keyword evidence="6" id="KW-1185">Reference proteome</keyword>
<dbReference type="PROSITE" id="PS00211">
    <property type="entry name" value="ABC_TRANSPORTER_1"/>
    <property type="match status" value="1"/>
</dbReference>
<dbReference type="PROSITE" id="PS50893">
    <property type="entry name" value="ABC_TRANSPORTER_2"/>
    <property type="match status" value="1"/>
</dbReference>
<keyword evidence="2" id="KW-0547">Nucleotide-binding</keyword>
<feature type="domain" description="ABC transporter" evidence="4">
    <location>
        <begin position="4"/>
        <end position="230"/>
    </location>
</feature>
<dbReference type="GO" id="GO:0005315">
    <property type="term" value="F:phosphate transmembrane transporter activity"/>
    <property type="evidence" value="ECO:0007669"/>
    <property type="project" value="InterPro"/>
</dbReference>
<keyword evidence="1" id="KW-0813">Transport</keyword>
<evidence type="ECO:0000259" key="4">
    <source>
        <dbReference type="PROSITE" id="PS50893"/>
    </source>
</evidence>
<dbReference type="GO" id="GO:0016020">
    <property type="term" value="C:membrane"/>
    <property type="evidence" value="ECO:0007669"/>
    <property type="project" value="InterPro"/>
</dbReference>
<dbReference type="InterPro" id="IPR017871">
    <property type="entry name" value="ABC_transporter-like_CS"/>
</dbReference>
<evidence type="ECO:0000313" key="5">
    <source>
        <dbReference type="EMBL" id="CAD2073296.1"/>
    </source>
</evidence>
<dbReference type="SMART" id="SM00382">
    <property type="entry name" value="AAA"/>
    <property type="match status" value="1"/>
</dbReference>
<dbReference type="InterPro" id="IPR003593">
    <property type="entry name" value="AAA+_ATPase"/>
</dbReference>
<dbReference type="Pfam" id="PF00005">
    <property type="entry name" value="ABC_tran"/>
    <property type="match status" value="1"/>
</dbReference>
<evidence type="ECO:0000256" key="1">
    <source>
        <dbReference type="ARBA" id="ARBA00022448"/>
    </source>
</evidence>
<dbReference type="PANTHER" id="PTHR43423">
    <property type="entry name" value="ABC TRANSPORTER I FAMILY MEMBER 17"/>
    <property type="match status" value="1"/>
</dbReference>
<dbReference type="GO" id="GO:0016887">
    <property type="term" value="F:ATP hydrolysis activity"/>
    <property type="evidence" value="ECO:0007669"/>
    <property type="project" value="InterPro"/>
</dbReference>
<dbReference type="Gene3D" id="3.40.50.300">
    <property type="entry name" value="P-loop containing nucleotide triphosphate hydrolases"/>
    <property type="match status" value="1"/>
</dbReference>
<dbReference type="RefSeq" id="WP_186076878.1">
    <property type="nucleotide sequence ID" value="NZ_CAJEWB010000006.1"/>
</dbReference>